<keyword evidence="2" id="KW-1185">Reference proteome</keyword>
<evidence type="ECO:0000313" key="2">
    <source>
        <dbReference type="Proteomes" id="UP000295707"/>
    </source>
</evidence>
<reference evidence="1 2" key="1">
    <citation type="submission" date="2019-03" db="EMBL/GenBank/DDBJ databases">
        <title>Genomic Encyclopedia of Type Strains, Phase IV (KMG-IV): sequencing the most valuable type-strain genomes for metagenomic binning, comparative biology and taxonomic classification.</title>
        <authorList>
            <person name="Goeker M."/>
        </authorList>
    </citation>
    <scope>NUCLEOTIDE SEQUENCE [LARGE SCALE GENOMIC DNA]</scope>
    <source>
        <strain evidence="1 2">DSM 19610</strain>
    </source>
</reference>
<comment type="caution">
    <text evidence="1">The sequence shown here is derived from an EMBL/GenBank/DDBJ whole genome shotgun (WGS) entry which is preliminary data.</text>
</comment>
<protein>
    <submittedName>
        <fullName evidence="1">Uncharacterized protein</fullName>
    </submittedName>
</protein>
<sequence length="72" mass="8032">MDYCGKCILDKIKSASDDGAVITTSISCDSVEIHVAIFFKEGIYISPECGSILNVMLCQLLLKVRMQWWLTS</sequence>
<dbReference type="AlphaFoldDB" id="A0A4R1HFC9"/>
<organism evidence="1 2">
    <name type="scientific">Thiogranum longum</name>
    <dbReference type="NCBI Taxonomy" id="1537524"/>
    <lineage>
        <taxon>Bacteria</taxon>
        <taxon>Pseudomonadati</taxon>
        <taxon>Pseudomonadota</taxon>
        <taxon>Gammaproteobacteria</taxon>
        <taxon>Chromatiales</taxon>
        <taxon>Ectothiorhodospiraceae</taxon>
        <taxon>Thiogranum</taxon>
    </lineage>
</organism>
<evidence type="ECO:0000313" key="1">
    <source>
        <dbReference type="EMBL" id="TCK19383.1"/>
    </source>
</evidence>
<dbReference type="Proteomes" id="UP000295707">
    <property type="component" value="Unassembled WGS sequence"/>
</dbReference>
<proteinExistence type="predicted"/>
<name>A0A4R1HFC9_9GAMM</name>
<dbReference type="EMBL" id="SMFX01000001">
    <property type="protein sequence ID" value="TCK19383.1"/>
    <property type="molecule type" value="Genomic_DNA"/>
</dbReference>
<accession>A0A4R1HFC9</accession>
<gene>
    <name evidence="1" type="ORF">DFR30_2694</name>
</gene>